<name>A0A8S5MUX3_9CAUD</name>
<proteinExistence type="predicted"/>
<dbReference type="EMBL" id="BK014986">
    <property type="protein sequence ID" value="DAD85707.1"/>
    <property type="molecule type" value="Genomic_DNA"/>
</dbReference>
<sequence length="33" mass="3975">MQHLNFRCSVIRKNAEVIEPWAKVFFDIIGFHK</sequence>
<evidence type="ECO:0000313" key="1">
    <source>
        <dbReference type="EMBL" id="DAD85707.1"/>
    </source>
</evidence>
<reference evidence="1" key="1">
    <citation type="journal article" date="2021" name="Proc. Natl. Acad. Sci. U.S.A.">
        <title>A Catalog of Tens of Thousands of Viruses from Human Metagenomes Reveals Hidden Associations with Chronic Diseases.</title>
        <authorList>
            <person name="Tisza M.J."/>
            <person name="Buck C.B."/>
        </authorList>
    </citation>
    <scope>NUCLEOTIDE SEQUENCE</scope>
    <source>
        <strain evidence="1">CtP6113</strain>
    </source>
</reference>
<accession>A0A8S5MUX3</accession>
<protein>
    <submittedName>
        <fullName evidence="1">Uncharacterized protein</fullName>
    </submittedName>
</protein>
<organism evidence="1">
    <name type="scientific">Siphoviridae sp. ctP6113</name>
    <dbReference type="NCBI Taxonomy" id="2826318"/>
    <lineage>
        <taxon>Viruses</taxon>
        <taxon>Duplodnaviria</taxon>
        <taxon>Heunggongvirae</taxon>
        <taxon>Uroviricota</taxon>
        <taxon>Caudoviricetes</taxon>
    </lineage>
</organism>